<comment type="pathway">
    <text evidence="1">Cofactor biosynthesis; ubiquinone biosynthesis.</text>
</comment>
<keyword evidence="1" id="KW-0963">Cytoplasm</keyword>
<comment type="caution">
    <text evidence="2">The sequence shown here is derived from an EMBL/GenBank/DDBJ whole genome shotgun (WGS) entry which is preliminary data.</text>
</comment>
<dbReference type="EMBL" id="JACHFE010000003">
    <property type="protein sequence ID" value="MBB5320848.1"/>
    <property type="molecule type" value="Genomic_DNA"/>
</dbReference>
<dbReference type="GO" id="GO:0005829">
    <property type="term" value="C:cytosol"/>
    <property type="evidence" value="ECO:0007669"/>
    <property type="project" value="TreeGrafter"/>
</dbReference>
<organism evidence="2 3">
    <name type="scientific">Marinobacter oulmenensis</name>
    <dbReference type="NCBI Taxonomy" id="643747"/>
    <lineage>
        <taxon>Bacteria</taxon>
        <taxon>Pseudomonadati</taxon>
        <taxon>Pseudomonadota</taxon>
        <taxon>Gammaproteobacteria</taxon>
        <taxon>Pseudomonadales</taxon>
        <taxon>Marinobacteraceae</taxon>
        <taxon>Marinobacter</taxon>
    </lineage>
</organism>
<dbReference type="HAMAP" id="MF_02216">
    <property type="entry name" value="UbiK"/>
    <property type="match status" value="1"/>
</dbReference>
<keyword evidence="1" id="KW-0175">Coiled coil</keyword>
<dbReference type="GO" id="GO:0006744">
    <property type="term" value="P:ubiquinone biosynthetic process"/>
    <property type="evidence" value="ECO:0007669"/>
    <property type="project" value="UniProtKB-UniRule"/>
</dbReference>
<comment type="similarity">
    <text evidence="1">Belongs to the UbiK family.</text>
</comment>
<evidence type="ECO:0000256" key="1">
    <source>
        <dbReference type="HAMAP-Rule" id="MF_02216"/>
    </source>
</evidence>
<dbReference type="Pfam" id="PF04380">
    <property type="entry name" value="BMFP"/>
    <property type="match status" value="1"/>
</dbReference>
<dbReference type="PANTHER" id="PTHR38040">
    <property type="entry name" value="UBIQUINONE BIOSYNTHESIS ACCESSORY FACTOR UBIK"/>
    <property type="match status" value="1"/>
</dbReference>
<dbReference type="UniPathway" id="UPA00232"/>
<reference evidence="2 3" key="1">
    <citation type="submission" date="2020-08" db="EMBL/GenBank/DDBJ databases">
        <title>Genomic Encyclopedia of Type Strains, Phase IV (KMG-IV): sequencing the most valuable type-strain genomes for metagenomic binning, comparative biology and taxonomic classification.</title>
        <authorList>
            <person name="Goeker M."/>
        </authorList>
    </citation>
    <scope>NUCLEOTIDE SEQUENCE [LARGE SCALE GENOMIC DNA]</scope>
    <source>
        <strain evidence="2 3">DSM 22359</strain>
    </source>
</reference>
<accession>A0A840UJA2</accession>
<sequence length="83" mass="9415">MKGPQDIFAQLQGQFGQFVPDMARAARDDFEAQARAAAMTMLSRLELVTREEFDAQQAVLEKTREKVDALEKRVAELEAQRES</sequence>
<keyword evidence="1" id="KW-0831">Ubiquinone biosynthesis</keyword>
<dbReference type="RefSeq" id="WP_183701069.1">
    <property type="nucleotide sequence ID" value="NZ_JACHFE010000003.1"/>
</dbReference>
<protein>
    <recommendedName>
        <fullName evidence="1">Ubiquinone biosynthesis accessory factor UbiK</fullName>
    </recommendedName>
</protein>
<evidence type="ECO:0000313" key="2">
    <source>
        <dbReference type="EMBL" id="MBB5320848.1"/>
    </source>
</evidence>
<keyword evidence="3" id="KW-1185">Reference proteome</keyword>
<dbReference type="InterPro" id="IPR007475">
    <property type="entry name" value="UbiK"/>
</dbReference>
<dbReference type="Proteomes" id="UP000591735">
    <property type="component" value="Unassembled WGS sequence"/>
</dbReference>
<comment type="subcellular location">
    <subcellularLocation>
        <location evidence="1">Cytoplasm</location>
    </subcellularLocation>
</comment>
<comment type="function">
    <text evidence="1">Required for efficient ubiquinone (coenzyme Q) biosynthesis. UbiK is probably an accessory factor of Ubi enzymes and facilitates ubiquinone biosynthesis by acting as an assembly factor, a targeting factor, or both.</text>
</comment>
<evidence type="ECO:0000313" key="3">
    <source>
        <dbReference type="Proteomes" id="UP000591735"/>
    </source>
</evidence>
<name>A0A840UJA2_9GAMM</name>
<feature type="coiled-coil region" evidence="1">
    <location>
        <begin position="53"/>
        <end position="80"/>
    </location>
</feature>
<dbReference type="PANTHER" id="PTHR38040:SF1">
    <property type="entry name" value="UBIQUINONE BIOSYNTHESIS ACCESSORY FACTOR UBIK"/>
    <property type="match status" value="1"/>
</dbReference>
<gene>
    <name evidence="1" type="primary">ubiK</name>
    <name evidence="2" type="ORF">HNR38_001334</name>
</gene>
<dbReference type="AlphaFoldDB" id="A0A840UJA2"/>
<proteinExistence type="inferred from homology"/>